<dbReference type="InterPro" id="IPR003615">
    <property type="entry name" value="HNH_nuc"/>
</dbReference>
<dbReference type="RefSeq" id="WP_306960683.1">
    <property type="nucleotide sequence ID" value="NZ_JAUSRG010000003.1"/>
</dbReference>
<dbReference type="SUPFAM" id="SSF54060">
    <property type="entry name" value="His-Me finger endonucleases"/>
    <property type="match status" value="2"/>
</dbReference>
<dbReference type="InterPro" id="IPR044925">
    <property type="entry name" value="His-Me_finger_sf"/>
</dbReference>
<dbReference type="GO" id="GO:0004519">
    <property type="term" value="F:endonuclease activity"/>
    <property type="evidence" value="ECO:0007669"/>
    <property type="project" value="InterPro"/>
</dbReference>
<dbReference type="Proteomes" id="UP001230951">
    <property type="component" value="Unassembled WGS sequence"/>
</dbReference>
<dbReference type="EMBL" id="JAUSTF010000004">
    <property type="protein sequence ID" value="MDQ0180797.1"/>
    <property type="molecule type" value="Genomic_DNA"/>
</dbReference>
<name>A0AAW8DDS9_9MICC</name>
<sequence>MGLKQDVRERFWAKVDQSKGDDECWNWTAAKMRNGFGSFTAPEEKLAHRYSWFLHRGPVPRGMFVIQECENHSCVNPKHLVLHRDKRKKTDPAVRFWEKVEKVDPDDCWLWTASCTERGYGQFGLEGSSIGAHKWSWESVNGPVPNGLVLDHLCRVHRCVNPRHLEPVTIAENTRRAAVFDVYGSVNSRKTHCPQGHPYDDENTYVSKAGSRHCRVCIRERLRVSRQDPEFRERGRESQRRTNRRPKDERR</sequence>
<evidence type="ECO:0000259" key="2">
    <source>
        <dbReference type="Pfam" id="PF13392"/>
    </source>
</evidence>
<evidence type="ECO:0000313" key="3">
    <source>
        <dbReference type="EMBL" id="MDP9904774.1"/>
    </source>
</evidence>
<accession>A0AAW8DDS9</accession>
<dbReference type="AlphaFoldDB" id="A0AAW8DDS9"/>
<dbReference type="Gene3D" id="3.90.75.10">
    <property type="entry name" value="Homing Intron 3 (I-ppo) Encoded Endonuclease, Chain A"/>
    <property type="match status" value="1"/>
</dbReference>
<feature type="domain" description="HNH nuclease" evidence="2">
    <location>
        <begin position="45"/>
        <end position="82"/>
    </location>
</feature>
<dbReference type="EMBL" id="JAUSRG010000003">
    <property type="protein sequence ID" value="MDP9904774.1"/>
    <property type="molecule type" value="Genomic_DNA"/>
</dbReference>
<dbReference type="Proteomes" id="UP001242995">
    <property type="component" value="Unassembled WGS sequence"/>
</dbReference>
<reference evidence="3 5" key="1">
    <citation type="submission" date="2023-07" db="EMBL/GenBank/DDBJ databases">
        <title>Sorghum-associated microbial communities from plants grown in Nebraska, USA.</title>
        <authorList>
            <person name="Schachtman D."/>
        </authorList>
    </citation>
    <scope>NUCLEOTIDE SEQUENCE</scope>
    <source>
        <strain evidence="3">DS1006</strain>
        <strain evidence="4 5">DS1016</strain>
    </source>
</reference>
<dbReference type="InterPro" id="IPR044930">
    <property type="entry name" value="Homing_endonuclease_His-Me"/>
</dbReference>
<evidence type="ECO:0000256" key="1">
    <source>
        <dbReference type="SAM" id="MobiDB-lite"/>
    </source>
</evidence>
<evidence type="ECO:0000313" key="4">
    <source>
        <dbReference type="EMBL" id="MDQ0180797.1"/>
    </source>
</evidence>
<organism evidence="3 6">
    <name type="scientific">Arthrobacter bambusae</name>
    <dbReference type="NCBI Taxonomy" id="1338426"/>
    <lineage>
        <taxon>Bacteria</taxon>
        <taxon>Bacillati</taxon>
        <taxon>Actinomycetota</taxon>
        <taxon>Actinomycetes</taxon>
        <taxon>Micrococcales</taxon>
        <taxon>Micrococcaceae</taxon>
        <taxon>Arthrobacter</taxon>
    </lineage>
</organism>
<protein>
    <recommendedName>
        <fullName evidence="2">HNH nuclease domain-containing protein</fullName>
    </recommendedName>
</protein>
<gene>
    <name evidence="3" type="ORF">J2S90_001729</name>
    <name evidence="4" type="ORF">J2S93_002224</name>
</gene>
<feature type="region of interest" description="Disordered" evidence="1">
    <location>
        <begin position="228"/>
        <end position="251"/>
    </location>
</feature>
<dbReference type="Pfam" id="PF13392">
    <property type="entry name" value="HNH_3"/>
    <property type="match status" value="2"/>
</dbReference>
<keyword evidence="5" id="KW-1185">Reference proteome</keyword>
<evidence type="ECO:0000313" key="5">
    <source>
        <dbReference type="Proteomes" id="UP001230951"/>
    </source>
</evidence>
<evidence type="ECO:0000313" key="6">
    <source>
        <dbReference type="Proteomes" id="UP001242995"/>
    </source>
</evidence>
<comment type="caution">
    <text evidence="3">The sequence shown here is derived from an EMBL/GenBank/DDBJ whole genome shotgun (WGS) entry which is preliminary data.</text>
</comment>
<feature type="domain" description="HNH nuclease" evidence="2">
    <location>
        <begin position="132"/>
        <end position="175"/>
    </location>
</feature>
<proteinExistence type="predicted"/>